<protein>
    <submittedName>
        <fullName evidence="1">Uncharacterized protein</fullName>
    </submittedName>
</protein>
<evidence type="ECO:0000313" key="1">
    <source>
        <dbReference type="EMBL" id="QNT93696.1"/>
    </source>
</evidence>
<gene>
    <name evidence="1" type="ORF">HEP81_03390</name>
</gene>
<dbReference type="Proteomes" id="UP000516422">
    <property type="component" value="Chromosome"/>
</dbReference>
<name>A0A7H1Q066_9ACTN</name>
<dbReference type="KEGG" id="sgf:HEP81_03390"/>
<reference evidence="1 2" key="1">
    <citation type="submission" date="2020-04" db="EMBL/GenBank/DDBJ databases">
        <title>Characterization and engineering of Streptomyces griseofuscus DSM40191 as a potential heterologous host for expression of BGCs.</title>
        <authorList>
            <person name="Gren T."/>
            <person name="Whitford C.M."/>
            <person name="Mohite O.S."/>
            <person name="Joergensen T.S."/>
            <person name="Nielsen J.B."/>
            <person name="Lee S.Y."/>
            <person name="Weber T."/>
        </authorList>
    </citation>
    <scope>NUCLEOTIDE SEQUENCE [LARGE SCALE GENOMIC DNA]</scope>
    <source>
        <strain evidence="1 2">DSM 40191</strain>
    </source>
</reference>
<organism evidence="1 2">
    <name type="scientific">Streptomyces griseofuscus</name>
    <dbReference type="NCBI Taxonomy" id="146922"/>
    <lineage>
        <taxon>Bacteria</taxon>
        <taxon>Bacillati</taxon>
        <taxon>Actinomycetota</taxon>
        <taxon>Actinomycetes</taxon>
        <taxon>Kitasatosporales</taxon>
        <taxon>Streptomycetaceae</taxon>
        <taxon>Streptomyces</taxon>
    </lineage>
</organism>
<accession>A0A7H1Q066</accession>
<dbReference type="EMBL" id="CP051006">
    <property type="protein sequence ID" value="QNT93696.1"/>
    <property type="molecule type" value="Genomic_DNA"/>
</dbReference>
<sequence length="89" mass="9170">MPWGGGAPLTQPAVGAAESYRSLAVGRDGRKPRLTVTGAERGGTTVATSALDTRGSGAVKLRRPLGDRVLLDACTGRPLPYRGTGGRPR</sequence>
<evidence type="ECO:0000313" key="2">
    <source>
        <dbReference type="Proteomes" id="UP000516422"/>
    </source>
</evidence>
<proteinExistence type="predicted"/>
<dbReference type="AlphaFoldDB" id="A0A7H1Q066"/>